<feature type="transmembrane region" description="Helical" evidence="1">
    <location>
        <begin position="263"/>
        <end position="281"/>
    </location>
</feature>
<reference evidence="3 4" key="1">
    <citation type="submission" date="2018-01" db="EMBL/GenBank/DDBJ databases">
        <title>Complete genome sequence of Flavivirga eckloniae ECD14 isolated from seaweed Ecklonia cava.</title>
        <authorList>
            <person name="Lee J.H."/>
            <person name="Baik K.S."/>
            <person name="Seong C.N."/>
        </authorList>
    </citation>
    <scope>NUCLEOTIDE SEQUENCE [LARGE SCALE GENOMIC DNA]</scope>
    <source>
        <strain evidence="3 4">ECD14</strain>
    </source>
</reference>
<feature type="transmembrane region" description="Helical" evidence="1">
    <location>
        <begin position="238"/>
        <end position="257"/>
    </location>
</feature>
<keyword evidence="1" id="KW-0812">Transmembrane</keyword>
<dbReference type="KEGG" id="fek:C1H87_16185"/>
<evidence type="ECO:0000313" key="3">
    <source>
        <dbReference type="EMBL" id="AUP80163.1"/>
    </source>
</evidence>
<feature type="transmembrane region" description="Helical" evidence="1">
    <location>
        <begin position="93"/>
        <end position="110"/>
    </location>
</feature>
<sequence>MKSQHIKNVLELSFATLLISSSAVLGKYIDMPTPVIIWWRSSLALIILYLFCRVNKISLKIYSTRDKSTFFISALFLAGHWVTYFYSIKISNVSIGVLSLFTFPALTSILEPLLTKTKFNKVHLLLGALVLIGIYMLVPEFNIAKSDVKGVIWGVISALLFSLRNIILKSSSHKYNGTMVMVYQLFVVTIVLSPALYFLGVSEIKTQYPYIIMLALLATAIGHSLFIKSLKHFSASTASIILSTQPLYAIILAFIFLKEIPNRNVFIGGTLIISTVIIESIRSKKT</sequence>
<dbReference type="InterPro" id="IPR000620">
    <property type="entry name" value="EamA_dom"/>
</dbReference>
<dbReference type="GO" id="GO:0016020">
    <property type="term" value="C:membrane"/>
    <property type="evidence" value="ECO:0007669"/>
    <property type="project" value="InterPro"/>
</dbReference>
<feature type="transmembrane region" description="Helical" evidence="1">
    <location>
        <begin position="122"/>
        <end position="138"/>
    </location>
</feature>
<evidence type="ECO:0000259" key="2">
    <source>
        <dbReference type="Pfam" id="PF00892"/>
    </source>
</evidence>
<dbReference type="AlphaFoldDB" id="A0A2K9PSW5"/>
<feature type="transmembrane region" description="Helical" evidence="1">
    <location>
        <begin position="207"/>
        <end position="226"/>
    </location>
</feature>
<dbReference type="Proteomes" id="UP000235826">
    <property type="component" value="Chromosome"/>
</dbReference>
<keyword evidence="1" id="KW-1133">Transmembrane helix</keyword>
<feature type="domain" description="EamA" evidence="2">
    <location>
        <begin position="14"/>
        <end position="137"/>
    </location>
</feature>
<evidence type="ECO:0000256" key="1">
    <source>
        <dbReference type="SAM" id="Phobius"/>
    </source>
</evidence>
<feature type="transmembrane region" description="Helical" evidence="1">
    <location>
        <begin position="36"/>
        <end position="56"/>
    </location>
</feature>
<dbReference type="PANTHER" id="PTHR22911">
    <property type="entry name" value="ACYL-MALONYL CONDENSING ENZYME-RELATED"/>
    <property type="match status" value="1"/>
</dbReference>
<name>A0A2K9PSW5_9FLAO</name>
<dbReference type="OrthoDB" id="9150437at2"/>
<evidence type="ECO:0000313" key="4">
    <source>
        <dbReference type="Proteomes" id="UP000235826"/>
    </source>
</evidence>
<gene>
    <name evidence="3" type="ORF">C1H87_16185</name>
</gene>
<protein>
    <submittedName>
        <fullName evidence="3">EamA family transporter</fullName>
    </submittedName>
</protein>
<dbReference type="InterPro" id="IPR037185">
    <property type="entry name" value="EmrE-like"/>
</dbReference>
<dbReference type="PANTHER" id="PTHR22911:SF79">
    <property type="entry name" value="MOBA-LIKE NTP TRANSFERASE DOMAIN-CONTAINING PROTEIN"/>
    <property type="match status" value="1"/>
</dbReference>
<accession>A0A2K9PSW5</accession>
<dbReference type="Pfam" id="PF00892">
    <property type="entry name" value="EamA"/>
    <property type="match status" value="2"/>
</dbReference>
<feature type="transmembrane region" description="Helical" evidence="1">
    <location>
        <begin position="68"/>
        <end position="87"/>
    </location>
</feature>
<dbReference type="RefSeq" id="WP_102756815.1">
    <property type="nucleotide sequence ID" value="NZ_CP025791.1"/>
</dbReference>
<keyword evidence="4" id="KW-1185">Reference proteome</keyword>
<feature type="transmembrane region" description="Helical" evidence="1">
    <location>
        <begin position="180"/>
        <end position="201"/>
    </location>
</feature>
<organism evidence="3 4">
    <name type="scientific">Flavivirga eckloniae</name>
    <dbReference type="NCBI Taxonomy" id="1803846"/>
    <lineage>
        <taxon>Bacteria</taxon>
        <taxon>Pseudomonadati</taxon>
        <taxon>Bacteroidota</taxon>
        <taxon>Flavobacteriia</taxon>
        <taxon>Flavobacteriales</taxon>
        <taxon>Flavobacteriaceae</taxon>
        <taxon>Flavivirga</taxon>
    </lineage>
</organism>
<feature type="domain" description="EamA" evidence="2">
    <location>
        <begin position="149"/>
        <end position="278"/>
    </location>
</feature>
<proteinExistence type="predicted"/>
<dbReference type="SUPFAM" id="SSF103481">
    <property type="entry name" value="Multidrug resistance efflux transporter EmrE"/>
    <property type="match status" value="2"/>
</dbReference>
<dbReference type="EMBL" id="CP025791">
    <property type="protein sequence ID" value="AUP80163.1"/>
    <property type="molecule type" value="Genomic_DNA"/>
</dbReference>
<keyword evidence="1" id="KW-0472">Membrane</keyword>